<comment type="caution">
    <text evidence="1">The sequence shown here is derived from an EMBL/GenBank/DDBJ whole genome shotgun (WGS) entry which is preliminary data.</text>
</comment>
<dbReference type="STRING" id="35608.A0A2U1P9E4"/>
<dbReference type="OrthoDB" id="10265007at2759"/>
<dbReference type="EMBL" id="PKPP01001479">
    <property type="protein sequence ID" value="PWA82376.1"/>
    <property type="molecule type" value="Genomic_DNA"/>
</dbReference>
<sequence length="99" mass="11002">MVFMVVYGGALENKDSPEGITYLFKCLDLDARGFLTTTDIHTLQCAAGSANCWFKVTVMWVQRRVAGATVCLGQQSGGVKLMRSDMYFAFWDSRVALFS</sequence>
<keyword evidence="2" id="KW-1185">Reference proteome</keyword>
<accession>A0A2U1P9E4</accession>
<name>A0A2U1P9E4_ARTAN</name>
<organism evidence="1 2">
    <name type="scientific">Artemisia annua</name>
    <name type="common">Sweet wormwood</name>
    <dbReference type="NCBI Taxonomy" id="35608"/>
    <lineage>
        <taxon>Eukaryota</taxon>
        <taxon>Viridiplantae</taxon>
        <taxon>Streptophyta</taxon>
        <taxon>Embryophyta</taxon>
        <taxon>Tracheophyta</taxon>
        <taxon>Spermatophyta</taxon>
        <taxon>Magnoliopsida</taxon>
        <taxon>eudicotyledons</taxon>
        <taxon>Gunneridae</taxon>
        <taxon>Pentapetalae</taxon>
        <taxon>asterids</taxon>
        <taxon>campanulids</taxon>
        <taxon>Asterales</taxon>
        <taxon>Asteraceae</taxon>
        <taxon>Asteroideae</taxon>
        <taxon>Anthemideae</taxon>
        <taxon>Artemisiinae</taxon>
        <taxon>Artemisia</taxon>
    </lineage>
</organism>
<evidence type="ECO:0000313" key="2">
    <source>
        <dbReference type="Proteomes" id="UP000245207"/>
    </source>
</evidence>
<dbReference type="Gene3D" id="1.10.238.10">
    <property type="entry name" value="EF-hand"/>
    <property type="match status" value="1"/>
</dbReference>
<dbReference type="AlphaFoldDB" id="A0A2U1P9E4"/>
<dbReference type="Proteomes" id="UP000245207">
    <property type="component" value="Unassembled WGS sequence"/>
</dbReference>
<reference evidence="1 2" key="1">
    <citation type="journal article" date="2018" name="Mol. Plant">
        <title>The genome of Artemisia annua provides insight into the evolution of Asteraceae family and artemisinin biosynthesis.</title>
        <authorList>
            <person name="Shen Q."/>
            <person name="Zhang L."/>
            <person name="Liao Z."/>
            <person name="Wang S."/>
            <person name="Yan T."/>
            <person name="Shi P."/>
            <person name="Liu M."/>
            <person name="Fu X."/>
            <person name="Pan Q."/>
            <person name="Wang Y."/>
            <person name="Lv Z."/>
            <person name="Lu X."/>
            <person name="Zhang F."/>
            <person name="Jiang W."/>
            <person name="Ma Y."/>
            <person name="Chen M."/>
            <person name="Hao X."/>
            <person name="Li L."/>
            <person name="Tang Y."/>
            <person name="Lv G."/>
            <person name="Zhou Y."/>
            <person name="Sun X."/>
            <person name="Brodelius P.E."/>
            <person name="Rose J.K.C."/>
            <person name="Tang K."/>
        </authorList>
    </citation>
    <scope>NUCLEOTIDE SEQUENCE [LARGE SCALE GENOMIC DNA]</scope>
    <source>
        <strain evidence="2">cv. Huhao1</strain>
        <tissue evidence="1">Leaf</tissue>
    </source>
</reference>
<gene>
    <name evidence="1" type="ORF">CTI12_AA179490</name>
</gene>
<evidence type="ECO:0000313" key="1">
    <source>
        <dbReference type="EMBL" id="PWA82376.1"/>
    </source>
</evidence>
<protein>
    <submittedName>
        <fullName evidence="1">Tonneau 2 (TON2)</fullName>
    </submittedName>
</protein>
<proteinExistence type="predicted"/>